<feature type="domain" description="Activator of Hsp90 ATPase homologue 1/2-like C-terminal" evidence="2">
    <location>
        <begin position="12"/>
        <end position="143"/>
    </location>
</feature>
<gene>
    <name evidence="3" type="ORF">FVP60_08270</name>
</gene>
<dbReference type="RefSeq" id="WP_147825789.1">
    <property type="nucleotide sequence ID" value="NZ_BAAARG010000002.1"/>
</dbReference>
<evidence type="ECO:0000259" key="2">
    <source>
        <dbReference type="Pfam" id="PF08327"/>
    </source>
</evidence>
<sequence length="148" mass="16523">MADEIIVERTLNASRQAVYDAIVTADSFRVWFGTDAVAVPREEMTWDARVGGQWTAVMHLPDGEKKHWAGEFAELVEPTRVVLLITDEPESPDRLAVSFDLDELSDAETRLVLHQPTPGWPAEAQEGLRAGYNAFIDSMQRLLAVEIS</sequence>
<protein>
    <submittedName>
        <fullName evidence="3">SRPBCC domain-containing protein</fullName>
    </submittedName>
</protein>
<keyword evidence="4" id="KW-1185">Reference proteome</keyword>
<comment type="caution">
    <text evidence="3">The sequence shown here is derived from an EMBL/GenBank/DDBJ whole genome shotgun (WGS) entry which is preliminary data.</text>
</comment>
<dbReference type="Proteomes" id="UP000321196">
    <property type="component" value="Unassembled WGS sequence"/>
</dbReference>
<dbReference type="Gene3D" id="3.30.530.20">
    <property type="match status" value="1"/>
</dbReference>
<name>A0A5C8HQ27_9MICO</name>
<proteinExistence type="inferred from homology"/>
<dbReference type="SUPFAM" id="SSF55961">
    <property type="entry name" value="Bet v1-like"/>
    <property type="match status" value="1"/>
</dbReference>
<dbReference type="EMBL" id="VRSW01000002">
    <property type="protein sequence ID" value="TXK04655.1"/>
    <property type="molecule type" value="Genomic_DNA"/>
</dbReference>
<dbReference type="Pfam" id="PF08327">
    <property type="entry name" value="AHSA1"/>
    <property type="match status" value="1"/>
</dbReference>
<dbReference type="OrthoDB" id="3365660at2"/>
<dbReference type="AlphaFoldDB" id="A0A5C8HQ27"/>
<evidence type="ECO:0000313" key="3">
    <source>
        <dbReference type="EMBL" id="TXK04655.1"/>
    </source>
</evidence>
<reference evidence="3 4" key="1">
    <citation type="submission" date="2019-08" db="EMBL/GenBank/DDBJ databases">
        <authorList>
            <person name="Dong K."/>
        </authorList>
    </citation>
    <scope>NUCLEOTIDE SEQUENCE [LARGE SCALE GENOMIC DNA]</scope>
    <source>
        <strain evidence="3 4">M4-8</strain>
    </source>
</reference>
<evidence type="ECO:0000313" key="4">
    <source>
        <dbReference type="Proteomes" id="UP000321196"/>
    </source>
</evidence>
<comment type="similarity">
    <text evidence="1">Belongs to the AHA1 family.</text>
</comment>
<dbReference type="InterPro" id="IPR023393">
    <property type="entry name" value="START-like_dom_sf"/>
</dbReference>
<organism evidence="3 4">
    <name type="scientific">Microbacterium mitrae</name>
    <dbReference type="NCBI Taxonomy" id="664640"/>
    <lineage>
        <taxon>Bacteria</taxon>
        <taxon>Bacillati</taxon>
        <taxon>Actinomycetota</taxon>
        <taxon>Actinomycetes</taxon>
        <taxon>Micrococcales</taxon>
        <taxon>Microbacteriaceae</taxon>
        <taxon>Microbacterium</taxon>
    </lineage>
</organism>
<dbReference type="CDD" id="cd07814">
    <property type="entry name" value="SRPBCC_CalC_Aha1-like"/>
    <property type="match status" value="1"/>
</dbReference>
<accession>A0A5C8HQ27</accession>
<dbReference type="InterPro" id="IPR013538">
    <property type="entry name" value="ASHA1/2-like_C"/>
</dbReference>
<evidence type="ECO:0000256" key="1">
    <source>
        <dbReference type="ARBA" id="ARBA00006817"/>
    </source>
</evidence>